<dbReference type="Gene3D" id="3.40.190.10">
    <property type="entry name" value="Periplasmic binding protein-like II"/>
    <property type="match status" value="2"/>
</dbReference>
<dbReference type="SUPFAM" id="SSF53850">
    <property type="entry name" value="Periplasmic binding protein-like II"/>
    <property type="match status" value="1"/>
</dbReference>
<keyword evidence="7" id="KW-1185">Reference proteome</keyword>
<dbReference type="Pfam" id="PF00126">
    <property type="entry name" value="HTH_1"/>
    <property type="match status" value="1"/>
</dbReference>
<dbReference type="PANTHER" id="PTHR30419">
    <property type="entry name" value="HTH-TYPE TRANSCRIPTIONAL REGULATOR YBHD"/>
    <property type="match status" value="1"/>
</dbReference>
<dbReference type="InterPro" id="IPR036390">
    <property type="entry name" value="WH_DNA-bd_sf"/>
</dbReference>
<organism evidence="6 7">
    <name type="scientific">Paenibacillus haidiansis</name>
    <dbReference type="NCBI Taxonomy" id="1574488"/>
    <lineage>
        <taxon>Bacteria</taxon>
        <taxon>Bacillati</taxon>
        <taxon>Bacillota</taxon>
        <taxon>Bacilli</taxon>
        <taxon>Bacillales</taxon>
        <taxon>Paenibacillaceae</taxon>
        <taxon>Paenibacillus</taxon>
    </lineage>
</organism>
<keyword evidence="3" id="KW-0238">DNA-binding</keyword>
<keyword evidence="2" id="KW-0805">Transcription regulation</keyword>
<proteinExistence type="inferred from homology"/>
<dbReference type="InterPro" id="IPR050950">
    <property type="entry name" value="HTH-type_LysR_regulators"/>
</dbReference>
<dbReference type="Pfam" id="PF03466">
    <property type="entry name" value="LysR_substrate"/>
    <property type="match status" value="1"/>
</dbReference>
<gene>
    <name evidence="6" type="ORF">V3851_26410</name>
</gene>
<evidence type="ECO:0000313" key="6">
    <source>
        <dbReference type="EMBL" id="MEF2969311.1"/>
    </source>
</evidence>
<dbReference type="Gene3D" id="1.10.10.10">
    <property type="entry name" value="Winged helix-like DNA-binding domain superfamily/Winged helix DNA-binding domain"/>
    <property type="match status" value="1"/>
</dbReference>
<reference evidence="6 7" key="1">
    <citation type="submission" date="2024-02" db="EMBL/GenBank/DDBJ databases">
        <title>A nitrogen-fixing paenibacillus bacterium.</title>
        <authorList>
            <person name="Zhang W.L."/>
            <person name="Chen S.F."/>
        </authorList>
    </citation>
    <scope>NUCLEOTIDE SEQUENCE [LARGE SCALE GENOMIC DNA]</scope>
    <source>
        <strain evidence="6 7">M1</strain>
    </source>
</reference>
<comment type="similarity">
    <text evidence="1">Belongs to the LysR transcriptional regulatory family.</text>
</comment>
<accession>A0ABU7W051</accession>
<protein>
    <submittedName>
        <fullName evidence="6">LysR family transcriptional regulator</fullName>
    </submittedName>
</protein>
<dbReference type="PROSITE" id="PS50931">
    <property type="entry name" value="HTH_LYSR"/>
    <property type="match status" value="1"/>
</dbReference>
<sequence>MDIRQLRYFIEIVEEGTVSGAAKRLHLSQPPLSQQLKSMEEELQTKLVERNGKYLEVTEARKAARTQGLGVHYLILEAFSELHLRPNIIGECSDISLLMNLVSSGFCASIVPETLLKTHQSHASQVHKITHPAKLTSPVGLNWLTKHRLSKIAQNFIAELQ</sequence>
<evidence type="ECO:0000259" key="5">
    <source>
        <dbReference type="PROSITE" id="PS50931"/>
    </source>
</evidence>
<evidence type="ECO:0000256" key="4">
    <source>
        <dbReference type="ARBA" id="ARBA00023163"/>
    </source>
</evidence>
<dbReference type="InterPro" id="IPR000847">
    <property type="entry name" value="LysR_HTH_N"/>
</dbReference>
<name>A0ABU7W051_9BACL</name>
<dbReference type="InterPro" id="IPR005119">
    <property type="entry name" value="LysR_subst-bd"/>
</dbReference>
<dbReference type="EMBL" id="JAZHPZ010000029">
    <property type="protein sequence ID" value="MEF2969311.1"/>
    <property type="molecule type" value="Genomic_DNA"/>
</dbReference>
<dbReference type="RefSeq" id="WP_331849401.1">
    <property type="nucleotide sequence ID" value="NZ_JAZHPZ010000029.1"/>
</dbReference>
<evidence type="ECO:0000256" key="3">
    <source>
        <dbReference type="ARBA" id="ARBA00023125"/>
    </source>
</evidence>
<evidence type="ECO:0000313" key="7">
    <source>
        <dbReference type="Proteomes" id="UP001306950"/>
    </source>
</evidence>
<evidence type="ECO:0000256" key="2">
    <source>
        <dbReference type="ARBA" id="ARBA00023015"/>
    </source>
</evidence>
<dbReference type="CDD" id="cd05466">
    <property type="entry name" value="PBP2_LTTR_substrate"/>
    <property type="match status" value="1"/>
</dbReference>
<comment type="caution">
    <text evidence="6">The sequence shown here is derived from an EMBL/GenBank/DDBJ whole genome shotgun (WGS) entry which is preliminary data.</text>
</comment>
<keyword evidence="4" id="KW-0804">Transcription</keyword>
<dbReference type="PRINTS" id="PR00039">
    <property type="entry name" value="HTHLYSR"/>
</dbReference>
<dbReference type="Proteomes" id="UP001306950">
    <property type="component" value="Unassembled WGS sequence"/>
</dbReference>
<dbReference type="PANTHER" id="PTHR30419:SF8">
    <property type="entry name" value="NITROGEN ASSIMILATION TRANSCRIPTIONAL ACTIVATOR-RELATED"/>
    <property type="match status" value="1"/>
</dbReference>
<feature type="domain" description="HTH lysR-type" evidence="5">
    <location>
        <begin position="1"/>
        <end position="58"/>
    </location>
</feature>
<evidence type="ECO:0000256" key="1">
    <source>
        <dbReference type="ARBA" id="ARBA00009437"/>
    </source>
</evidence>
<dbReference type="SUPFAM" id="SSF46785">
    <property type="entry name" value="Winged helix' DNA-binding domain"/>
    <property type="match status" value="1"/>
</dbReference>
<dbReference type="InterPro" id="IPR036388">
    <property type="entry name" value="WH-like_DNA-bd_sf"/>
</dbReference>